<dbReference type="PANTHER" id="PTHR43333:SF1">
    <property type="entry name" value="D-ISOMER SPECIFIC 2-HYDROXYACID DEHYDROGENASE NAD-BINDING DOMAIN-CONTAINING PROTEIN"/>
    <property type="match status" value="1"/>
</dbReference>
<dbReference type="FunCoup" id="A0A6G9IAH6">
    <property type="interactions" value="127"/>
</dbReference>
<dbReference type="GO" id="GO:0051287">
    <property type="term" value="F:NAD binding"/>
    <property type="evidence" value="ECO:0007669"/>
    <property type="project" value="InterPro"/>
</dbReference>
<evidence type="ECO:0000256" key="1">
    <source>
        <dbReference type="ARBA" id="ARBA00023002"/>
    </source>
</evidence>
<organism evidence="4 5">
    <name type="scientific">Zophobihabitans entericus</name>
    <dbReference type="NCBI Taxonomy" id="1635327"/>
    <lineage>
        <taxon>Bacteria</taxon>
        <taxon>Pseudomonadati</taxon>
        <taxon>Pseudomonadota</taxon>
        <taxon>Gammaproteobacteria</taxon>
        <taxon>Orbales</taxon>
        <taxon>Orbaceae</taxon>
        <taxon>Zophobihabitans</taxon>
    </lineage>
</organism>
<dbReference type="Proteomes" id="UP000501168">
    <property type="component" value="Chromosome"/>
</dbReference>
<gene>
    <name evidence="4" type="ORF">IPMB12_03530</name>
</gene>
<dbReference type="InterPro" id="IPR006140">
    <property type="entry name" value="D-isomer_DH_NAD-bd"/>
</dbReference>
<sequence length="313" mass="35629">MDILFHHPFFNPDDWLIPLKQQLPEATFHVYQKGENPPADYAFVWKPTYEMLASRKDLKAVFALGAGVDAILDQLRETPDLIPNEVPLYRLQDAGMIEQMEEYSIAAVMRYFRRLDEYQQLQQQGRWQYLEPYTYQEFVIGVMGLGVLGSKVAERLASLGFTVKGWSRSPKNIANVKCYSESQLSDFLKGTKLIINLLPSTPQTQGVLNKTLFSQLAQGAYLINIARGKHLIDDDLISALNSKQVKAATLDVFVKEPLPEEHPFWQHPTVTITPHISAITRPAEAIPQLVQRLRRLERGEQVYEGLVDLGKGY</sequence>
<proteinExistence type="predicted"/>
<dbReference type="SUPFAM" id="SSF51735">
    <property type="entry name" value="NAD(P)-binding Rossmann-fold domains"/>
    <property type="match status" value="1"/>
</dbReference>
<dbReference type="AlphaFoldDB" id="A0A6G9IAH6"/>
<evidence type="ECO:0000313" key="4">
    <source>
        <dbReference type="EMBL" id="QIQ20829.1"/>
    </source>
</evidence>
<protein>
    <submittedName>
        <fullName evidence="4">Glyoxylate/hydroxypyruvate reductase A</fullName>
    </submittedName>
</protein>
<dbReference type="KEGG" id="orb:IPMB12_03530"/>
<dbReference type="EMBL" id="CP050253">
    <property type="protein sequence ID" value="QIQ20829.1"/>
    <property type="molecule type" value="Genomic_DNA"/>
</dbReference>
<evidence type="ECO:0000259" key="3">
    <source>
        <dbReference type="Pfam" id="PF02826"/>
    </source>
</evidence>
<name>A0A6G9IAH6_9GAMM</name>
<keyword evidence="2" id="KW-0520">NAD</keyword>
<dbReference type="PANTHER" id="PTHR43333">
    <property type="entry name" value="2-HACID_DH_C DOMAIN-CONTAINING PROTEIN"/>
    <property type="match status" value="1"/>
</dbReference>
<accession>A0A6G9IAH6</accession>
<dbReference type="CDD" id="cd12164">
    <property type="entry name" value="GDH_like_2"/>
    <property type="match status" value="1"/>
</dbReference>
<dbReference type="GO" id="GO:0016491">
    <property type="term" value="F:oxidoreductase activity"/>
    <property type="evidence" value="ECO:0007669"/>
    <property type="project" value="UniProtKB-KW"/>
</dbReference>
<dbReference type="InParanoid" id="A0A6G9IAH6"/>
<keyword evidence="4" id="KW-0670">Pyruvate</keyword>
<evidence type="ECO:0000313" key="5">
    <source>
        <dbReference type="Proteomes" id="UP000501168"/>
    </source>
</evidence>
<dbReference type="RefSeq" id="WP_166915003.1">
    <property type="nucleotide sequence ID" value="NZ_CP050253.1"/>
</dbReference>
<dbReference type="Gene3D" id="3.40.50.720">
    <property type="entry name" value="NAD(P)-binding Rossmann-like Domain"/>
    <property type="match status" value="2"/>
</dbReference>
<dbReference type="InterPro" id="IPR036291">
    <property type="entry name" value="NAD(P)-bd_dom_sf"/>
</dbReference>
<keyword evidence="5" id="KW-1185">Reference proteome</keyword>
<evidence type="ECO:0000256" key="2">
    <source>
        <dbReference type="ARBA" id="ARBA00023027"/>
    </source>
</evidence>
<feature type="domain" description="D-isomer specific 2-hydroxyacid dehydrogenase NAD-binding" evidence="3">
    <location>
        <begin position="106"/>
        <end position="277"/>
    </location>
</feature>
<keyword evidence="1" id="KW-0560">Oxidoreductase</keyword>
<reference evidence="4 5" key="1">
    <citation type="submission" date="2020-03" db="EMBL/GenBank/DDBJ databases">
        <title>Complete genome sequence of Orbus sp. IPMB12 (BCRC 80908).</title>
        <authorList>
            <person name="Lo W.-S."/>
            <person name="Chang T.-H."/>
            <person name="Kuo C.-H."/>
        </authorList>
    </citation>
    <scope>NUCLEOTIDE SEQUENCE [LARGE SCALE GENOMIC DNA]</scope>
    <source>
        <strain evidence="4 5">IPMB12</strain>
    </source>
</reference>
<dbReference type="Pfam" id="PF02826">
    <property type="entry name" value="2-Hacid_dh_C"/>
    <property type="match status" value="1"/>
</dbReference>